<proteinExistence type="predicted"/>
<name>A0ABX1ZV92_9BACL</name>
<reference evidence="1 2" key="1">
    <citation type="submission" date="2019-10" db="EMBL/GenBank/DDBJ databases">
        <title>Description of Paenibacillus pedi sp. nov.</title>
        <authorList>
            <person name="Carlier A."/>
            <person name="Qi S."/>
        </authorList>
    </citation>
    <scope>NUCLEOTIDE SEQUENCE [LARGE SCALE GENOMIC DNA]</scope>
    <source>
        <strain evidence="1 2">LMG 31457</strain>
    </source>
</reference>
<gene>
    <name evidence="1" type="ORF">GC097_22185</name>
</gene>
<sequence>MVSKVKNQHFVPQSYLKRFSINEQLFVYDKIINKTPYKTNIRNVAAESYFYDIPEDIFNQTKDQFPPEYQDIEFIEKEFSKLEREFNSLLNNLCIKYFLSTDPYFKKALSNEDRQVLSIHLIIQDLRTRDSRRQVSEMKKAIAQMIFDLEMYSEDKNYMPGEFFVELDPAHAVIDQLSFLFDPKKLIEFASVLNSHIWFVGVNLTDDPFYTSDAPLVKRAHLPEDFMSYSGLASRGIELAFPISDKLIITLCERSYHKAVEPIENLFFPIYEPGVIKYYNSMQIIGCERQIYCSQNKFTLVDEYKKKDASALREKDYSVQVKGGPFGGKQIKRKKQ</sequence>
<accession>A0ABX1ZV92</accession>
<dbReference type="Proteomes" id="UP000618579">
    <property type="component" value="Unassembled WGS sequence"/>
</dbReference>
<dbReference type="EMBL" id="WHNZ01000045">
    <property type="protein sequence ID" value="NOV02718.1"/>
    <property type="molecule type" value="Genomic_DNA"/>
</dbReference>
<evidence type="ECO:0000313" key="1">
    <source>
        <dbReference type="EMBL" id="NOV02718.1"/>
    </source>
</evidence>
<organism evidence="1 2">
    <name type="scientific">Paenibacillus planticolens</name>
    <dbReference type="NCBI Taxonomy" id="2654976"/>
    <lineage>
        <taxon>Bacteria</taxon>
        <taxon>Bacillati</taxon>
        <taxon>Bacillota</taxon>
        <taxon>Bacilli</taxon>
        <taxon>Bacillales</taxon>
        <taxon>Paenibacillaceae</taxon>
        <taxon>Paenibacillus</taxon>
    </lineage>
</organism>
<dbReference type="Pfam" id="PF14022">
    <property type="entry name" value="DUF4238"/>
    <property type="match status" value="1"/>
</dbReference>
<dbReference type="InterPro" id="IPR025332">
    <property type="entry name" value="DUF4238"/>
</dbReference>
<protein>
    <submittedName>
        <fullName evidence="1">DUF4238 domain-containing protein</fullName>
    </submittedName>
</protein>
<comment type="caution">
    <text evidence="1">The sequence shown here is derived from an EMBL/GenBank/DDBJ whole genome shotgun (WGS) entry which is preliminary data.</text>
</comment>
<keyword evidence="2" id="KW-1185">Reference proteome</keyword>
<evidence type="ECO:0000313" key="2">
    <source>
        <dbReference type="Proteomes" id="UP000618579"/>
    </source>
</evidence>